<dbReference type="Pfam" id="PF18962">
    <property type="entry name" value="Por_Secre_tail"/>
    <property type="match status" value="1"/>
</dbReference>
<comment type="caution">
    <text evidence="3">The sequence shown here is derived from an EMBL/GenBank/DDBJ whole genome shotgun (WGS) entry which is preliminary data.</text>
</comment>
<keyword evidence="4" id="KW-1185">Reference proteome</keyword>
<sequence>MTYSGSQYLELRYKSTTVDAIGVSSQNNSSVLGNVSLYRKAAINQPATTFDIAEWDSYASNYCQNLGTLATSESELLAAKELKIYPNPVNESIFVSGTTENIQTAQVLDFSGKLIYTEKTPFKYKKNISVQNLKKGSYLLKLDNKVYQFIKK</sequence>
<protein>
    <submittedName>
        <fullName evidence="3">T9SS type A sorting domain-containing protein</fullName>
    </submittedName>
</protein>
<organism evidence="3 4">
    <name type="scientific">Chryseobacterium formosus</name>
    <dbReference type="NCBI Taxonomy" id="1537363"/>
    <lineage>
        <taxon>Bacteria</taxon>
        <taxon>Pseudomonadati</taxon>
        <taxon>Bacteroidota</taxon>
        <taxon>Flavobacteriia</taxon>
        <taxon>Flavobacteriales</taxon>
        <taxon>Weeksellaceae</taxon>
        <taxon>Chryseobacterium group</taxon>
        <taxon>Chryseobacterium</taxon>
    </lineage>
</organism>
<evidence type="ECO:0000313" key="3">
    <source>
        <dbReference type="EMBL" id="MCX8524866.1"/>
    </source>
</evidence>
<reference evidence="3" key="1">
    <citation type="submission" date="2022-10" db="EMBL/GenBank/DDBJ databases">
        <title>Chryseobacterium sp. nov., a novel bacterial species.</title>
        <authorList>
            <person name="Cao Y."/>
        </authorList>
    </citation>
    <scope>NUCLEOTIDE SEQUENCE</scope>
    <source>
        <strain evidence="3">CCTCC AB2015118</strain>
    </source>
</reference>
<dbReference type="EMBL" id="JAOVZW010000015">
    <property type="protein sequence ID" value="MCX8524866.1"/>
    <property type="molecule type" value="Genomic_DNA"/>
</dbReference>
<accession>A0ABT3XT31</accession>
<evidence type="ECO:0000256" key="1">
    <source>
        <dbReference type="ARBA" id="ARBA00022729"/>
    </source>
</evidence>
<evidence type="ECO:0000259" key="2">
    <source>
        <dbReference type="Pfam" id="PF18962"/>
    </source>
</evidence>
<evidence type="ECO:0000313" key="4">
    <source>
        <dbReference type="Proteomes" id="UP001073122"/>
    </source>
</evidence>
<dbReference type="Proteomes" id="UP001073122">
    <property type="component" value="Unassembled WGS sequence"/>
</dbReference>
<dbReference type="InterPro" id="IPR026444">
    <property type="entry name" value="Secre_tail"/>
</dbReference>
<keyword evidence="1" id="KW-0732">Signal</keyword>
<feature type="domain" description="Secretion system C-terminal sorting" evidence="2">
    <location>
        <begin position="84"/>
        <end position="152"/>
    </location>
</feature>
<proteinExistence type="predicted"/>
<name>A0ABT3XT31_9FLAO</name>
<dbReference type="NCBIfam" id="TIGR04183">
    <property type="entry name" value="Por_Secre_tail"/>
    <property type="match status" value="1"/>
</dbReference>
<gene>
    <name evidence="3" type="ORF">OF897_13180</name>
</gene>